<dbReference type="Pfam" id="PF05013">
    <property type="entry name" value="FGase"/>
    <property type="match status" value="1"/>
</dbReference>
<dbReference type="RefSeq" id="WP_080804490.1">
    <property type="nucleotide sequence ID" value="NZ_LT828547.1"/>
</dbReference>
<evidence type="ECO:0000313" key="2">
    <source>
        <dbReference type="Proteomes" id="UP000191931"/>
    </source>
</evidence>
<protein>
    <recommendedName>
        <fullName evidence="3">N-formylglutamate amidohydrolase</fullName>
    </recommendedName>
</protein>
<sequence length="278" mass="31960">MTIPHDEELLEEFRQKGFSEKRDRREGFAWSLDFSSPYIATAIHAGHNVSGSMLPFMNMTPARRLFEEDCATDIMIHGLSNCVWGLESRAVYDLNRSPELALPLTPEKFWGATVYKEMPLPELNRRNISAYEEFYRFVGTCITFILEKFDFCIIYDIHSYNTIRQLEKRIFNPPIFNLGTALVDRQKWTPQIDLWLELLSKIALPGMETTVAENHVFKGEGEFCRCLTGWDSRILVLPTEVSKIYMDEMDGRLYTDVVIALQKGIGDAVKAHQAGLAF</sequence>
<proteinExistence type="predicted"/>
<evidence type="ECO:0000313" key="1">
    <source>
        <dbReference type="EMBL" id="SLM28129.1"/>
    </source>
</evidence>
<keyword evidence="2" id="KW-1185">Reference proteome</keyword>
<reference evidence="1 2" key="1">
    <citation type="submission" date="2017-03" db="EMBL/GenBank/DDBJ databases">
        <authorList>
            <person name="Afonso C.L."/>
            <person name="Miller P.J."/>
            <person name="Scott M.A."/>
            <person name="Spackman E."/>
            <person name="Goraichik I."/>
            <person name="Dimitrov K.M."/>
            <person name="Suarez D.L."/>
            <person name="Swayne D.E."/>
        </authorList>
    </citation>
    <scope>NUCLEOTIDE SEQUENCE [LARGE SCALE GENOMIC DNA]</scope>
    <source>
        <strain evidence="1">PRJEB14757</strain>
    </source>
</reference>
<dbReference type="STRING" id="1246637.MTBBW1_1260051"/>
<dbReference type="Proteomes" id="UP000191931">
    <property type="component" value="Unassembled WGS sequence"/>
</dbReference>
<dbReference type="Gene3D" id="3.40.630.40">
    <property type="entry name" value="Zn-dependent exopeptidases"/>
    <property type="match status" value="1"/>
</dbReference>
<organism evidence="1 2">
    <name type="scientific">Desulfamplus magnetovallimortis</name>
    <dbReference type="NCBI Taxonomy" id="1246637"/>
    <lineage>
        <taxon>Bacteria</taxon>
        <taxon>Pseudomonadati</taxon>
        <taxon>Thermodesulfobacteriota</taxon>
        <taxon>Desulfobacteria</taxon>
        <taxon>Desulfobacterales</taxon>
        <taxon>Desulfobacteraceae</taxon>
        <taxon>Desulfamplus</taxon>
    </lineage>
</organism>
<dbReference type="OrthoDB" id="9785840at2"/>
<dbReference type="EMBL" id="FWEV01000031">
    <property type="protein sequence ID" value="SLM28129.1"/>
    <property type="molecule type" value="Genomic_DNA"/>
</dbReference>
<evidence type="ECO:0008006" key="3">
    <source>
        <dbReference type="Google" id="ProtNLM"/>
    </source>
</evidence>
<dbReference type="SUPFAM" id="SSF53187">
    <property type="entry name" value="Zn-dependent exopeptidases"/>
    <property type="match status" value="1"/>
</dbReference>
<accession>A0A1W1H6P7</accession>
<dbReference type="InterPro" id="IPR007709">
    <property type="entry name" value="N-FG_amidohydro"/>
</dbReference>
<name>A0A1W1H6P7_9BACT</name>
<gene>
    <name evidence="1" type="ORF">MTBBW1_1260051</name>
</gene>
<dbReference type="AlphaFoldDB" id="A0A1W1H6P7"/>